<protein>
    <recommendedName>
        <fullName evidence="10">Amino acid adenylation domain-containing protein</fullName>
    </recommendedName>
</protein>
<evidence type="ECO:0000313" key="8">
    <source>
        <dbReference type="EMBL" id="GAA4260530.1"/>
    </source>
</evidence>
<feature type="transmembrane region" description="Helical" evidence="5">
    <location>
        <begin position="1746"/>
        <end position="1764"/>
    </location>
</feature>
<evidence type="ECO:0000256" key="3">
    <source>
        <dbReference type="ARBA" id="ARBA00022553"/>
    </source>
</evidence>
<dbReference type="InterPro" id="IPR000873">
    <property type="entry name" value="AMP-dep_synth/lig_dom"/>
</dbReference>
<evidence type="ECO:0000256" key="2">
    <source>
        <dbReference type="ARBA" id="ARBA00022450"/>
    </source>
</evidence>
<dbReference type="RefSeq" id="WP_345137422.1">
    <property type="nucleotide sequence ID" value="NZ_BAABAT010000041.1"/>
</dbReference>
<keyword evidence="3" id="KW-0597">Phosphoprotein</keyword>
<feature type="transmembrane region" description="Helical" evidence="5">
    <location>
        <begin position="1693"/>
        <end position="1715"/>
    </location>
</feature>
<evidence type="ECO:0008006" key="10">
    <source>
        <dbReference type="Google" id="ProtNLM"/>
    </source>
</evidence>
<dbReference type="Pfam" id="PF13193">
    <property type="entry name" value="AMP-binding_C"/>
    <property type="match status" value="1"/>
</dbReference>
<feature type="transmembrane region" description="Helical" evidence="5">
    <location>
        <begin position="1427"/>
        <end position="1448"/>
    </location>
</feature>
<dbReference type="PROSITE" id="PS50075">
    <property type="entry name" value="CARRIER"/>
    <property type="match status" value="1"/>
</dbReference>
<feature type="domain" description="Rhodanese" evidence="7">
    <location>
        <begin position="1143"/>
        <end position="1193"/>
    </location>
</feature>
<dbReference type="InterPro" id="IPR023213">
    <property type="entry name" value="CAT-like_dom_sf"/>
</dbReference>
<feature type="transmembrane region" description="Helical" evidence="5">
    <location>
        <begin position="1394"/>
        <end position="1415"/>
    </location>
</feature>
<dbReference type="SMART" id="SM00824">
    <property type="entry name" value="PKS_TE"/>
    <property type="match status" value="1"/>
</dbReference>
<dbReference type="InterPro" id="IPR001242">
    <property type="entry name" value="Condensation_dom"/>
</dbReference>
<sequence length="1803" mass="190628">MSPTGSALAKRWKRTADDTPAAIERRPDGAPVPLSFAQERLWFLDRYSPGTTAYTVWLAVHAETVLEPVPLRAALAGLVARHESLRMRFPAGRDGAPEVLIDAHGDARLALADADDLAAARARVEELVAVPFDLAAGPVWRALLVRVGGPEPSSVFCLAAHHIAVDGWSTEIVRRELLELYAAARDGAPPPVAGSPIDFGDVAHWQRERHAGAASEELRYWRERLRDVPAVDLPTDRPYPPVQSSAGATHEFRLDAALTAAVQRTAAAAGATPFMVLLAAFQATLGWYGGQSGFAVGCPIAGRDRPETEGVVGMFVNTLAMRADLSGDPTFAELLARVRGTALEAYAHQDVPFERIVTELQVDRDVRRPPVFQAGFAMQNFAGEVPELDGRPVRILPVPAATTRHELALYVGPDGGELAGRFTYATALFDAATVAGIAERFARLLRLATTDPGARLSTLDLLDDGERERLAEWSGAAAARAPFSPMWTLLSDPLDAWAERTPDAPAVVCGADTLTYAELRARADGLARRLRALGVGPDARVAVCLEPSTDLLVALLGVLRAGGAYVPLDPATPPARLLHLLGDAGAGTLVTGPAIAASVPGYTGHLLTGTQGADGPQPVRACPDDLAYVIYTSGSTGAPKGVAVAHRQVVRYLHGMLERLPIEPGSTFGLLQSLAFDFGVTMVYLALATGGALHLLPRRASGAELAGLIRRHRIDYLKLTPSHFAALATDAGAAALLPRRALLFGGEASAAAWTRELAGLSDTIVMNHYGPTETTVGVTTHLVHPEAAPDGETTPIGRPLPGATVHVLDRWMRPRPPGAIGELYLGGDRLARGYLGRPAQTARAFVPDPFGPPGSRLYRTGDLARLLPDGSVQFLGRRDDQVKVRGYRVEPGEIEAALGGCPGVARAVVLLRTGRLVAYLEGAGDTAQVKRRLAETLPDYMVPARFVWLDRLPLQAHGKVDRAALPEPEEGPAEGGFEAPDGPVEEAIAAVWAEVLGAEHVGAGGDFFGLGGHSLLALTAVSRLRRRLPDGVRAATVLELFQHPTVRGLAEALGRADEPRGLLHELTAVEPGRRRSSLVCVPYGGASPVVYRPLADALPEGHALYAVAVPGHDVGEVGAEPQEPLALEALAEACAEEIRRRVDGPIVVYGHCGPGGALAVEIALRLEAAGRPVTALYLGGIFPYGRPGGPLGRLARRLRLERARSDNVYATWLQAMGGGVGELDEAERRFVIRAMRRDGELAEAYFSELIERRDRTTTLSAPVISVVGERDPGTEYYQERYREWGFLSPRTSLVVLDEAGHYFLRYRAEELAQIVTRVHPALVTKDTSQLPAPGDEGATWWLQAGPAAEPENPAPKPSMRRFLAVAAGQLVTQTGTALTEFAIPIWAYVGTGSLLRFALFAVVAVLPGILVAPLAGAVVDRGDRRRILIAASGAAGGVQAVLAVLALTDRMYAPALYGLLCALSVALTFQRLSYASAVPQLVPKHYLGHANGVVQAAAGVAQFLVPLAAVGLLALVGIAGILEIDVASYAVAIAVLLAVKFPATMAWRRREPLGAEIRNGFRYFWRRPGLRAMLLFYVSINGFLAAALVLVSPLVLTIGSVADAGRIAMVSGAGAIAGGVLMSLWGGPSRHRMRGMLLSVVGFAGAAAVVGARPDLLTIAVGVFGLSFALVLMNGIWMTIVHTKTPQRYHARVIALNQMVALTVLSAGFLLAPLAGGALEPLLRPGGALAGTAGAIIGVGPGRGIALLYLVCAVLLAAFAGVALRATRLSTFDRDEPDAEPDDVVGLAALAGRAPAADQEASR</sequence>
<dbReference type="InterPro" id="IPR006162">
    <property type="entry name" value="Ppantetheine_attach_site"/>
</dbReference>
<dbReference type="Pfam" id="PF00501">
    <property type="entry name" value="AMP-binding"/>
    <property type="match status" value="1"/>
</dbReference>
<dbReference type="Gene3D" id="3.30.559.30">
    <property type="entry name" value="Nonribosomal peptide synthetase, condensation domain"/>
    <property type="match status" value="1"/>
</dbReference>
<evidence type="ECO:0000313" key="9">
    <source>
        <dbReference type="Proteomes" id="UP001500620"/>
    </source>
</evidence>
<keyword evidence="5" id="KW-1133">Transmembrane helix</keyword>
<feature type="transmembrane region" description="Helical" evidence="5">
    <location>
        <begin position="1604"/>
        <end position="1624"/>
    </location>
</feature>
<dbReference type="Gene3D" id="3.30.559.10">
    <property type="entry name" value="Chloramphenicol acetyltransferase-like domain"/>
    <property type="match status" value="1"/>
</dbReference>
<dbReference type="CDD" id="cd06173">
    <property type="entry name" value="MFS_MefA_like"/>
    <property type="match status" value="1"/>
</dbReference>
<dbReference type="SUPFAM" id="SSF53474">
    <property type="entry name" value="alpha/beta-Hydrolases"/>
    <property type="match status" value="1"/>
</dbReference>
<feature type="transmembrane region" description="Helical" evidence="5">
    <location>
        <begin position="1574"/>
        <end position="1598"/>
    </location>
</feature>
<dbReference type="SUPFAM" id="SSF52777">
    <property type="entry name" value="CoA-dependent acyltransferases"/>
    <property type="match status" value="2"/>
</dbReference>
<dbReference type="InterPro" id="IPR010071">
    <property type="entry name" value="AA_adenyl_dom"/>
</dbReference>
<organism evidence="8 9">
    <name type="scientific">Dactylosporangium darangshiense</name>
    <dbReference type="NCBI Taxonomy" id="579108"/>
    <lineage>
        <taxon>Bacteria</taxon>
        <taxon>Bacillati</taxon>
        <taxon>Actinomycetota</taxon>
        <taxon>Actinomycetes</taxon>
        <taxon>Micromonosporales</taxon>
        <taxon>Micromonosporaceae</taxon>
        <taxon>Dactylosporangium</taxon>
    </lineage>
</organism>
<dbReference type="SMART" id="SM00823">
    <property type="entry name" value="PKS_PP"/>
    <property type="match status" value="1"/>
</dbReference>
<dbReference type="SUPFAM" id="SSF56801">
    <property type="entry name" value="Acetyl-CoA synthetase-like"/>
    <property type="match status" value="1"/>
</dbReference>
<feature type="transmembrane region" description="Helical" evidence="5">
    <location>
        <begin position="1493"/>
        <end position="1520"/>
    </location>
</feature>
<dbReference type="InterPro" id="IPR020845">
    <property type="entry name" value="AMP-binding_CS"/>
</dbReference>
<dbReference type="Gene3D" id="3.30.300.30">
    <property type="match status" value="1"/>
</dbReference>
<keyword evidence="2" id="KW-0596">Phosphopantetheine</keyword>
<keyword evidence="9" id="KW-1185">Reference proteome</keyword>
<reference evidence="9" key="1">
    <citation type="journal article" date="2019" name="Int. J. Syst. Evol. Microbiol.">
        <title>The Global Catalogue of Microorganisms (GCM) 10K type strain sequencing project: providing services to taxonomists for standard genome sequencing and annotation.</title>
        <authorList>
            <consortium name="The Broad Institute Genomics Platform"/>
            <consortium name="The Broad Institute Genome Sequencing Center for Infectious Disease"/>
            <person name="Wu L."/>
            <person name="Ma J."/>
        </authorList>
    </citation>
    <scope>NUCLEOTIDE SEQUENCE [LARGE SCALE GENOMIC DNA]</scope>
    <source>
        <strain evidence="9">JCM 17441</strain>
    </source>
</reference>
<dbReference type="InterPro" id="IPR001031">
    <property type="entry name" value="Thioesterase"/>
</dbReference>
<dbReference type="CDD" id="cd19531">
    <property type="entry name" value="LCL_NRPS-like"/>
    <property type="match status" value="1"/>
</dbReference>
<evidence type="ECO:0000256" key="5">
    <source>
        <dbReference type="SAM" id="Phobius"/>
    </source>
</evidence>
<feature type="domain" description="Carrier" evidence="6">
    <location>
        <begin position="979"/>
        <end position="1057"/>
    </location>
</feature>
<comment type="caution">
    <text evidence="8">The sequence shown here is derived from an EMBL/GenBank/DDBJ whole genome shotgun (WGS) entry which is preliminary data.</text>
</comment>
<keyword evidence="5" id="KW-0472">Membrane</keyword>
<dbReference type="Gene3D" id="3.40.50.1820">
    <property type="entry name" value="alpha/beta hydrolase"/>
    <property type="match status" value="1"/>
</dbReference>
<dbReference type="InterPro" id="IPR011701">
    <property type="entry name" value="MFS"/>
</dbReference>
<dbReference type="Gene3D" id="1.10.1200.10">
    <property type="entry name" value="ACP-like"/>
    <property type="match status" value="1"/>
</dbReference>
<dbReference type="SUPFAM" id="SSF103473">
    <property type="entry name" value="MFS general substrate transporter"/>
    <property type="match status" value="1"/>
</dbReference>
<dbReference type="EMBL" id="BAABAT010000041">
    <property type="protein sequence ID" value="GAA4260530.1"/>
    <property type="molecule type" value="Genomic_DNA"/>
</dbReference>
<dbReference type="PANTHER" id="PTHR45527:SF1">
    <property type="entry name" value="FATTY ACID SYNTHASE"/>
    <property type="match status" value="1"/>
</dbReference>
<dbReference type="PROSITE" id="PS50206">
    <property type="entry name" value="RHODANESE_3"/>
    <property type="match status" value="1"/>
</dbReference>
<proteinExistence type="predicted"/>
<feature type="transmembrane region" description="Helical" evidence="5">
    <location>
        <begin position="1636"/>
        <end position="1653"/>
    </location>
</feature>
<feature type="transmembrane region" description="Helical" evidence="5">
    <location>
        <begin position="1659"/>
        <end position="1681"/>
    </location>
</feature>
<dbReference type="Gene3D" id="1.20.1250.20">
    <property type="entry name" value="MFS general substrate transporter like domains"/>
    <property type="match status" value="1"/>
</dbReference>
<dbReference type="InterPro" id="IPR029058">
    <property type="entry name" value="AB_hydrolase_fold"/>
</dbReference>
<dbReference type="PROSITE" id="PS00012">
    <property type="entry name" value="PHOSPHOPANTETHEINE"/>
    <property type="match status" value="1"/>
</dbReference>
<accession>A0ABP8DNV3</accession>
<evidence type="ECO:0000259" key="7">
    <source>
        <dbReference type="PROSITE" id="PS50206"/>
    </source>
</evidence>
<feature type="region of interest" description="Disordered" evidence="4">
    <location>
        <begin position="1"/>
        <end position="29"/>
    </location>
</feature>
<dbReference type="InterPro" id="IPR001763">
    <property type="entry name" value="Rhodanese-like_dom"/>
</dbReference>
<comment type="cofactor">
    <cofactor evidence="1">
        <name>pantetheine 4'-phosphate</name>
        <dbReference type="ChEBI" id="CHEBI:47942"/>
    </cofactor>
</comment>
<dbReference type="InterPro" id="IPR036736">
    <property type="entry name" value="ACP-like_sf"/>
</dbReference>
<evidence type="ECO:0000259" key="6">
    <source>
        <dbReference type="PROSITE" id="PS50075"/>
    </source>
</evidence>
<dbReference type="InterPro" id="IPR036259">
    <property type="entry name" value="MFS_trans_sf"/>
</dbReference>
<dbReference type="InterPro" id="IPR045851">
    <property type="entry name" value="AMP-bd_C_sf"/>
</dbReference>
<dbReference type="Proteomes" id="UP001500620">
    <property type="component" value="Unassembled WGS sequence"/>
</dbReference>
<name>A0ABP8DNV3_9ACTN</name>
<gene>
    <name evidence="8" type="ORF">GCM10022255_089500</name>
</gene>
<dbReference type="NCBIfam" id="TIGR01733">
    <property type="entry name" value="AA-adenyl-dom"/>
    <property type="match status" value="1"/>
</dbReference>
<evidence type="ECO:0000256" key="4">
    <source>
        <dbReference type="SAM" id="MobiDB-lite"/>
    </source>
</evidence>
<dbReference type="Pfam" id="PF07690">
    <property type="entry name" value="MFS_1"/>
    <property type="match status" value="1"/>
</dbReference>
<dbReference type="CDD" id="cd05930">
    <property type="entry name" value="A_NRPS"/>
    <property type="match status" value="1"/>
</dbReference>
<dbReference type="InterPro" id="IPR009081">
    <property type="entry name" value="PP-bd_ACP"/>
</dbReference>
<dbReference type="Pfam" id="PF00668">
    <property type="entry name" value="Condensation"/>
    <property type="match status" value="1"/>
</dbReference>
<feature type="transmembrane region" description="Helical" evidence="5">
    <location>
        <begin position="1526"/>
        <end position="1543"/>
    </location>
</feature>
<dbReference type="Gene3D" id="3.40.50.980">
    <property type="match status" value="2"/>
</dbReference>
<keyword evidence="5" id="KW-0812">Transmembrane</keyword>
<dbReference type="Pfam" id="PF00975">
    <property type="entry name" value="Thioesterase"/>
    <property type="match status" value="1"/>
</dbReference>
<dbReference type="InterPro" id="IPR020806">
    <property type="entry name" value="PKS_PP-bd"/>
</dbReference>
<dbReference type="Gene3D" id="2.30.38.10">
    <property type="entry name" value="Luciferase, Domain 3"/>
    <property type="match status" value="1"/>
</dbReference>
<feature type="transmembrane region" description="Helical" evidence="5">
    <location>
        <begin position="1454"/>
        <end position="1472"/>
    </location>
</feature>
<dbReference type="PROSITE" id="PS00455">
    <property type="entry name" value="AMP_BINDING"/>
    <property type="match status" value="1"/>
</dbReference>
<dbReference type="InterPro" id="IPR025110">
    <property type="entry name" value="AMP-bd_C"/>
</dbReference>
<dbReference type="PANTHER" id="PTHR45527">
    <property type="entry name" value="NONRIBOSOMAL PEPTIDE SYNTHETASE"/>
    <property type="match status" value="1"/>
</dbReference>
<dbReference type="Pfam" id="PF00550">
    <property type="entry name" value="PP-binding"/>
    <property type="match status" value="1"/>
</dbReference>
<evidence type="ECO:0000256" key="1">
    <source>
        <dbReference type="ARBA" id="ARBA00001957"/>
    </source>
</evidence>
<dbReference type="InterPro" id="IPR020802">
    <property type="entry name" value="TesA-like"/>
</dbReference>